<dbReference type="STRING" id="1765722.AT728_07410"/>
<protein>
    <recommendedName>
        <fullName evidence="1">RNA ligase domain-containing protein</fullName>
    </recommendedName>
</protein>
<evidence type="ECO:0000259" key="1">
    <source>
        <dbReference type="Pfam" id="PF09414"/>
    </source>
</evidence>
<organism evidence="2 3">
    <name type="scientific">Streptomyces silvensis</name>
    <dbReference type="NCBI Taxonomy" id="1765722"/>
    <lineage>
        <taxon>Bacteria</taxon>
        <taxon>Bacillati</taxon>
        <taxon>Actinomycetota</taxon>
        <taxon>Actinomycetes</taxon>
        <taxon>Kitasatosporales</taxon>
        <taxon>Streptomycetaceae</taxon>
        <taxon>Streptomyces</taxon>
    </lineage>
</organism>
<comment type="caution">
    <text evidence="2">The sequence shown here is derived from an EMBL/GenBank/DDBJ whole genome shotgun (WGS) entry which is preliminary data.</text>
</comment>
<sequence>MHEFREWPKTPRLFRDVVITEKIDGTNSAIHITPVAGWEAGLIASVPGDNSLHVVDVDGVKWALTAQSRRRIITPGKTTDNYGFAGWVSEHAEDLVRILGEGLHYGEWWGKGIQRGYGLDERHFSLFNTARWEAVDESGTSMRDRAGQSDIVDQIDVVPTLYVGPFSESVIWQIVDDLRTYGSVAAPDFDNPEGVCVFHTANRQVWKVTTDVPASNPHSLDVRRDAGKWEAA</sequence>
<keyword evidence="3" id="KW-1185">Reference proteome</keyword>
<dbReference type="InterPro" id="IPR021122">
    <property type="entry name" value="RNA_ligase_dom_REL/Rnl2"/>
</dbReference>
<reference evidence="2 3" key="1">
    <citation type="submission" date="2015-12" db="EMBL/GenBank/DDBJ databases">
        <title>Draft genome sequence of Streptomyces silvensis ATCC 53525, a producer of novel hormone antagonists.</title>
        <authorList>
            <person name="Johnston C.W."/>
            <person name="Li Y."/>
            <person name="Magarvey N.A."/>
        </authorList>
    </citation>
    <scope>NUCLEOTIDE SEQUENCE [LARGE SCALE GENOMIC DNA]</scope>
    <source>
        <strain evidence="2 3">ATCC 53525</strain>
    </source>
</reference>
<feature type="domain" description="RNA ligase" evidence="1">
    <location>
        <begin position="16"/>
        <end position="198"/>
    </location>
</feature>
<dbReference type="AlphaFoldDB" id="A0A0W7X7F3"/>
<proteinExistence type="predicted"/>
<dbReference type="Proteomes" id="UP000054804">
    <property type="component" value="Unassembled WGS sequence"/>
</dbReference>
<gene>
    <name evidence="2" type="ORF">AT728_07410</name>
</gene>
<dbReference type="Pfam" id="PF09414">
    <property type="entry name" value="RNA_ligase"/>
    <property type="match status" value="1"/>
</dbReference>
<evidence type="ECO:0000313" key="3">
    <source>
        <dbReference type="Proteomes" id="UP000054804"/>
    </source>
</evidence>
<evidence type="ECO:0000313" key="2">
    <source>
        <dbReference type="EMBL" id="KUF18853.1"/>
    </source>
</evidence>
<dbReference type="SUPFAM" id="SSF56091">
    <property type="entry name" value="DNA ligase/mRNA capping enzyme, catalytic domain"/>
    <property type="match status" value="1"/>
</dbReference>
<name>A0A0W7X7F3_9ACTN</name>
<dbReference type="RefSeq" id="WP_058847012.1">
    <property type="nucleotide sequence ID" value="NZ_LOCL01000029.1"/>
</dbReference>
<dbReference type="OrthoDB" id="9255590at2"/>
<accession>A0A0W7X7F3</accession>
<dbReference type="EMBL" id="LOCL01000029">
    <property type="protein sequence ID" value="KUF18853.1"/>
    <property type="molecule type" value="Genomic_DNA"/>
</dbReference>